<keyword evidence="6" id="KW-0539">Nucleus</keyword>
<dbReference type="Gene3D" id="3.30.420.10">
    <property type="entry name" value="Ribonuclease H-like superfamily/Ribonuclease H"/>
    <property type="match status" value="1"/>
</dbReference>
<gene>
    <name evidence="10" type="ORF">PGLA1383_LOCUS5484</name>
</gene>
<evidence type="ECO:0000259" key="9">
    <source>
        <dbReference type="PROSITE" id="PS50199"/>
    </source>
</evidence>
<evidence type="ECO:0000256" key="4">
    <source>
        <dbReference type="ARBA" id="ARBA00022833"/>
    </source>
</evidence>
<evidence type="ECO:0000256" key="3">
    <source>
        <dbReference type="ARBA" id="ARBA00022771"/>
    </source>
</evidence>
<feature type="compositionally biased region" description="Polar residues" evidence="8">
    <location>
        <begin position="3892"/>
        <end position="3909"/>
    </location>
</feature>
<comment type="caution">
    <text evidence="10">The sequence shown here is derived from an EMBL/GenBank/DDBJ whole genome shotgun (WGS) entry which is preliminary data.</text>
</comment>
<feature type="domain" description="RanBP2-type" evidence="9">
    <location>
        <begin position="276"/>
        <end position="305"/>
    </location>
</feature>
<dbReference type="PROSITE" id="PS01358">
    <property type="entry name" value="ZF_RANBP2_1"/>
    <property type="match status" value="10"/>
</dbReference>
<dbReference type="Gene3D" id="4.10.1060.10">
    <property type="entry name" value="Zinc finger, RanBP2-type"/>
    <property type="match status" value="12"/>
</dbReference>
<dbReference type="GO" id="GO:0003723">
    <property type="term" value="F:RNA binding"/>
    <property type="evidence" value="ECO:0007669"/>
    <property type="project" value="UniProtKB-KW"/>
</dbReference>
<feature type="non-terminal residue" evidence="10">
    <location>
        <position position="5070"/>
    </location>
</feature>
<dbReference type="Gene3D" id="3.60.10.10">
    <property type="entry name" value="Endonuclease/exonuclease/phosphatase"/>
    <property type="match status" value="1"/>
</dbReference>
<evidence type="ECO:0000313" key="10">
    <source>
        <dbReference type="EMBL" id="CAE8586632.1"/>
    </source>
</evidence>
<feature type="domain" description="RanBP2-type" evidence="9">
    <location>
        <begin position="239"/>
        <end position="268"/>
    </location>
</feature>
<dbReference type="GO" id="GO:0005634">
    <property type="term" value="C:nucleus"/>
    <property type="evidence" value="ECO:0007669"/>
    <property type="project" value="UniProtKB-SubCell"/>
</dbReference>
<feature type="region of interest" description="Disordered" evidence="8">
    <location>
        <begin position="151"/>
        <end position="217"/>
    </location>
</feature>
<feature type="domain" description="RanBP2-type" evidence="9">
    <location>
        <begin position="117"/>
        <end position="146"/>
    </location>
</feature>
<feature type="compositionally biased region" description="Basic and acidic residues" evidence="8">
    <location>
        <begin position="4284"/>
        <end position="4300"/>
    </location>
</feature>
<dbReference type="InterPro" id="IPR001876">
    <property type="entry name" value="Znf_RanBP2"/>
</dbReference>
<feature type="compositionally biased region" description="Basic and acidic residues" evidence="8">
    <location>
        <begin position="344"/>
        <end position="362"/>
    </location>
</feature>
<feature type="region of interest" description="Disordered" evidence="8">
    <location>
        <begin position="344"/>
        <end position="388"/>
    </location>
</feature>
<keyword evidence="3 7" id="KW-0863">Zinc-finger</keyword>
<feature type="domain" description="RanBP2-type" evidence="9">
    <location>
        <begin position="4347"/>
        <end position="4376"/>
    </location>
</feature>
<feature type="compositionally biased region" description="Low complexity" evidence="8">
    <location>
        <begin position="4308"/>
        <end position="4326"/>
    </location>
</feature>
<feature type="domain" description="RanBP2-type" evidence="9">
    <location>
        <begin position="4384"/>
        <end position="4413"/>
    </location>
</feature>
<dbReference type="SUPFAM" id="SSF56219">
    <property type="entry name" value="DNase I-like"/>
    <property type="match status" value="1"/>
</dbReference>
<sequence length="5070" mass="560030">SASASIPETMLTARIMHHDDSKRTRKPRHPGLSMTTMSKQPLLTGDWICPACDAHNFAKKTHCYKCKMPKQARVAKIGMREGDWICLSCFNHNFARKEDCNKCGGPKGDSPMFGGRREGDWTCEDCGNINFAARNVCNRCKRPKTEEAGIMEKGAEVSDDEGRFEEEGAASSSSKTTAEEKQEVDDARREPVNLEVPEQSARMPGSSASASSLGSAPGNPRFDYSNASRVSGILQADVITGDWTCPACKAHNAASKAHCHKCLMPKKARVARTGMREGDWVCLVCFNHNFARKVDCNKCAVPKGEAPTFGERRVGDWMCGSCGNSNVARRNECNSCKIPRTEEAGVTEKADTVSDDESRCETEGAASSSSKMRTEEKKEEDYGSMEPSSLEVPDYIRGRLGGASELMKELLEPESGETFTMRVILKEVLTDIDGRVEMVMVQPIRHRSVIVTVIMKRAAKPREWKIGASYAMVRATKLPRGAFTVKTSATCDLLEVEPRQGDEPLRFLDACADAVGGATYGIQAAGEEVVAGLCLEQNAVEYAKNHAEDHSTFVIGESGDNLVMALLKLGVNAMVLTFPGQPFRGEGEGVGLKDSRCAALKGGLRLQWILGIRSAILETAPGVQHHWEVLDLIFGVQRQLRMHGDACILDLASVSHTSRRRWVAVYGPDERPKPTLQEWPVGVGKVPVHLADVIPVQGKDFTELTLTPKEMEVYRDRENMDFSETLPELLHSDANLFGACPCGCRQVAMSDERIERRSAWDHPVLIRMREEVVRGHLPPAKRAEALGMPKSCMLPEGPRTAIALLGAASSPYQVGFAAMALKGKTSVAKQMFQEIRWRAQQEARSTGEVLQALMIESSEGEGEGVHGHKEIMLQLSGPTLADTKKPEEDWETLQILATVTLNNDAADEVFPWCLFVATLIMFAESTEDCGNSLRQAEIPIDVYKFTREDYPEAKTYIKTELEKLQAASWRRLGITRAAIYSPNDCKATWMRWKHWCRTRQVVEVAVEADGGDAYSMRCFQDLLEIDAEIAVGVWKAGGADQQRASVYGAVEQAIEKAVVKGSHQSEMLPEWMKVALSRRNPRNAPVSLVKIGGDDFRFFVRLPDGRLVNVVAKNEVTAGELEEAIRGKVDLDPDIRWAFASRTLAKEDVLEQEGVTRGVTIYALERCKGGAHREDAPAEPDEQPQTPSEGEPEGESETPPSIRALFEPSDEEEVEAPSPAGPPAPLGRPYIFIPAAQLTTVQKVKVELHLWGNIAAVLVGGGTHEAAQMVIQEMTRQTREFPRGSRQAEWKVDEMWSPTLRQSPRVPHGPWYPTVLEFMIQAPFFPEEAREAVAARGVTVQQTTHRPVGLVKIGGEDLRFFVRLPDGRLVNIEAKNEVTAGELEDAIRGNVDLDQDVRWSFASRTLAKEDVLVQRGVTRGVTIYVLERSRGGAGSSTGIDPAFADDPWQKFRDENAMPSRGGRDTGGTKPKALTATTQKQFENVEALLRWRGCNQDYAQERAQFLVKKIPNGKLKMVFKAEEDKTRWAALVEATKAAGIPAMDPQYVANEHKRGQLAARDNPTAMEAEDTLYKQFEIKPGVFQHNGTELGVALMVLDAVGVALVSHRELQACLDRGKQVSAGALVAVTVGQFHGIIPRQFVYSHQSFTLRLKTNGQDVAVRGTIVQLGNEVVKIDDRHGAVQIVPPAVTTLEVTVRAEHCGEGWQGFVQAPLRKVCEAWSKAGVKLTPDSITGSWDRQFFPPNRSAQQTRRWTVKMKVMDDVLESIMRVSGVGEETQHIAVRPIAAQGCEQKYKVVRIKDKEKEEVQAMSRLAAQALGLAEPFGHAGLAACWGVRCRVEDYDQLFKALVPHVVHVDSYLKPMQYKVTNLPEGCTRSTIQKFLDDVGEKARPGRSIGPKEFTIFSEGPLKCTAWQLQDATVVALPIEGPQGNQVRSEKVVLTPVPRSFGQQRSEAQVTVHKPPVGIATTSGPAQGVPQTRLDEITAHIKEQIKAATDGSNAEHERRFAKLEEGFKENKSSMQAMTASLEGCVLSVHQQKNDFIAAMQHQDGQMRQHVSCTIETAIARQTAHITAMLEKDGDERKVRKTTPGSLGSEWWRTERHQHGPMMVWAAGEGPAGQKPTGTGQIGKDFSVASHPGPQEWDEIPNCSSEDACIVSWNQRGCSTEKLEELLQVVPLGAGTVLIGCQETHHTTPSAEAWGKLLRRKGFTAGWSRASQGTKYQGVMQMTNTVKRQVGEEWDSEVSQLGRAQDCFVKMGRMQAWWLNVYGYPASQGYKEPKNKTERLMECALRRAEVMPAGPAIITADVNHNPEEIAAIQDLKMKGWVDVAEYAASRDGGGLRPTCRGTTRIDVIMVNQYLAPYLRDVRHIMHPGSDHVVLMAVFGNMTKASTLDMWPKVSKLPFNMVSREAWGRAIGERANEQKEAMDEAKREGDTTKGLRIVSTIVEKACCKAAEEEGATTEAQCIGRCRATKPATRQAAPRRSAMDRPGGTQQKYEGQSTLVNQWTKQVRRIAAVMNRTGETASTQSRWAAMEHWGSCVEATGFTEGFVTWINLYIQRYVVWELVGEEDLPSHAQAQVMFTFMKHVLRALEEFLRKQKKEIMQVELLEDIARGASKTFRAIKPAQRPQVVALRINTVMNISGYEESTGQIKTSTGGAVSPGETVKQGEKHWTVMGVMTDGLAVQPGTAVDVGEPLRHQRWTEGPEEVDEQYRKFWGTCWLRHLGCAEDRWGEVNEWITSHMPQIPEQPYRRMTVEEVRDFFERANKKGRTGLDLWAMEELAALPDEGIQLFLDLFHQVEDGMDPPEQMCIGLVTSLAKADDIEGAESTRPITIMPSLYRMWSGIRARQYVNYLDEHLEEGIYANRPGKSVSHMWSKVHFDIEQAILTGTELNGFVADLVKCYNRIPREPTFKLAQRCGMSRKISTSWAKYNGKLVRRFRVGAHVGEAISAATGFVEGDALSCVAMTLQCQLYHAFVVARQEGDSIPTEVSSFADNYEMQASERSAVVESQIRLIELLKALDMDISASKSWFWSTSAEGRKYFRALGEIQGIPVCNDARELGSHLAYTRQVRNSTLTTRIQEAVVMLLRLGRLPLPPNVKRAIFGRGLWAKAMYGTALSVIGQEHVKQLRQAAMAALGLKAPHARSDAGLVLLYGAEADPMFVMQWLRIRDFRRHWQHREIGEMTPEERMAAYEERTDQYRGPTRLFVEALEAMGWRWRGTSEVMMQDGIVVDFWKTDMPRMANLARQAWCGQISLQMAKREGAGDLGRVDEDLLQHALTQLTYSQLRVVEPTITGANMLNNAKKHIDERHDGKCLHCREQDDSYHHRLFECKETAEVRGKWGSHIEEFKGQPSATTPHLALASAAWYEPETGRQWSTPLTGPAQTIDRAEVLAGVRAVQAFERVRIVSDCQGFIAVAILSVKGVPRKAYDRVVNGDLWREWDEAVRGREELVELIWTPAHRAESSARSLHDGWVIRSNAAVDGIAKMENGRHPGKTRDYDDMVEDWEARTVLLVRFLRFLYECNMQLIQADRKVHPDRKKTGREQSETLLSEFRVSQPVQLVIPDGLQGMFMHHLYGPEFLGRVARYVACVQWPQSGNNVQGADPGITWAEMLIDFMVATQTRPPRNNSQLQSRKQTQYQLYDAHNTLYQPQFASEIKMFTRAVKDVLEKTGHVVQVTTKAHTLQEYGAVQGWSGLVNRVGLLQPVLVSRVLTEFFTCTAAAKQKGNLAEFVVLPQVARDGGVAGTCGLIATATGTMADFDAWQLLAGAGGGPAGAGVPAGADAGGDDMDAALALGVGAAAAGDAEDSDDDWGDWNPSGRQGALAMQAEERKNEEEDDREGEARRRARSRLRSREKRGPEEAVTGTGGDDEEEGQSRKKSRRRELLASAPWRSQTEQEAGTQGRSSSMAMLPTIGNPRGPRAVEPLAQKAAPRPKSFGADVEPVLVPIMATPRPKGFEPTRVPMALTMAAPRSKGIEPIRVPKASAVAKEAAASTLGSSSTARTPGSSSTGAPVAKAEPSAVASLAPEGIAALAEAVAVVKDNLSPAHLAEFTKDKTEALAKKFPARTPGSSSTARTPGSPSTARTPGSPSTARTPGSPSSASMPGSSASASIPETMLTARIMHHDDSKRTRKPRHPGPSMTTMSKQPLLTGDWICPACDAHNFAKKIHCYKCKMPKQARVAKIGMREGDWICLSCFNHNFARKEDCNKCGGPKGDSPMFGGRREGDWTCEDCGNINFAARNLCNRRKRPKPEEAGIMEKGAEVSDDEGRFEEEGAVSVSTKTTDEEKQEVDDARREPVNLEEPEQSDSMPGSSASASVPGSAPGNPRFDYSNASRVSGILQADVITGAWTCPACKAHNVASKAHCHKCLMPKKARVARTGMREGDWVCLVCFNHNFARKVDCNKCAVPKGEAPTFGERREGDWMCGSCGNSNVARRNECNSCKIPRTEEAGVTEKAVTVSDDEEEKKEEEKKEEEGVTEEKEEDHGSMEPSSLEVPEYIRGRLGGASELMKELLEPESGETFTMRVILKEVLTDIDGRVEMVMVQPIRHRSVIVTVIMKRAAKPREWKIGASYAMVRATKLPRGAFTVKASATCDLLEVEPRQGDEPLRFLDACADAVGGATYGIQAAGEEVVAGLCLEQNAVEYAKNHAEDHSTFVIGESGDNLVMALLKLGVNAMVLTFPGQPFRGEGEGVGLRDSRCAALKGGLRLQWILGIRSAILETAPGVQHHWEVLDLIFGVQRQLRMHGDACILDLASVSHTSRRRWVAVYGPDERPKPTLQEWPVGVGKVPVHLADVIPVQGKDFMELTLTPKEMEVYRDRENMDFAETLPELLHSDANLFGACPCGCRQVAMSDERIERRSAWDHPVLIRMREEVVRGHLPPAKRAEALGMPMSCRLPEGPRTAIALLSAASSPYQVGFAAMALKGKTSVAKQMFQEIRWRAQQEARSTGEVLQALMIEFSEGEGEGVHGHKEILLQLSGPTLADTKKPEEDWETLQILATVTLNNDAADEVFPWCLFVATLIMFAESTEDCGNSLRQAEIPTDVYKFTWEDYPEAKAYIKTELAKLQ</sequence>
<feature type="domain" description="RanBP2-type" evidence="9">
    <location>
        <begin position="4421"/>
        <end position="4450"/>
    </location>
</feature>
<accession>A0A813DMA2</accession>
<dbReference type="GO" id="GO:0008270">
    <property type="term" value="F:zinc ion binding"/>
    <property type="evidence" value="ECO:0007669"/>
    <property type="project" value="UniProtKB-KW"/>
</dbReference>
<evidence type="ECO:0000256" key="2">
    <source>
        <dbReference type="ARBA" id="ARBA00022723"/>
    </source>
</evidence>
<reference evidence="10" key="1">
    <citation type="submission" date="2021-02" db="EMBL/GenBank/DDBJ databases">
        <authorList>
            <person name="Dougan E. K."/>
            <person name="Rhodes N."/>
            <person name="Thang M."/>
            <person name="Chan C."/>
        </authorList>
    </citation>
    <scope>NUCLEOTIDE SEQUENCE</scope>
</reference>
<evidence type="ECO:0000256" key="1">
    <source>
        <dbReference type="ARBA" id="ARBA00004123"/>
    </source>
</evidence>
<feature type="compositionally biased region" description="Basic and acidic residues" evidence="8">
    <location>
        <begin position="372"/>
        <end position="381"/>
    </location>
</feature>
<feature type="compositionally biased region" description="Basic residues" evidence="8">
    <location>
        <begin position="3846"/>
        <end position="3856"/>
    </location>
</feature>
<dbReference type="InterPro" id="IPR036397">
    <property type="entry name" value="RNaseH_sf"/>
</dbReference>
<evidence type="ECO:0000313" key="11">
    <source>
        <dbReference type="Proteomes" id="UP000654075"/>
    </source>
</evidence>
<feature type="region of interest" description="Disordered" evidence="8">
    <location>
        <begin position="1431"/>
        <end position="1471"/>
    </location>
</feature>
<dbReference type="OrthoDB" id="448399at2759"/>
<feature type="compositionally biased region" description="Acidic residues" evidence="8">
    <location>
        <begin position="4265"/>
        <end position="4276"/>
    </location>
</feature>
<feature type="region of interest" description="Disordered" evidence="8">
    <location>
        <begin position="4256"/>
        <end position="4331"/>
    </location>
</feature>
<feature type="domain" description="RanBP2-type" evidence="9">
    <location>
        <begin position="43"/>
        <end position="72"/>
    </location>
</feature>
<feature type="region of interest" description="Disordered" evidence="8">
    <location>
        <begin position="17"/>
        <end position="36"/>
    </location>
</feature>
<dbReference type="SUPFAM" id="SSF90209">
    <property type="entry name" value="Ran binding protein zinc finger-like"/>
    <property type="match status" value="10"/>
</dbReference>
<dbReference type="InterPro" id="IPR034870">
    <property type="entry name" value="TET_fam"/>
</dbReference>
<feature type="compositionally biased region" description="Acidic residues" evidence="8">
    <location>
        <begin position="157"/>
        <end position="168"/>
    </location>
</feature>
<feature type="region of interest" description="Disordered" evidence="8">
    <location>
        <begin position="3992"/>
        <end position="4022"/>
    </location>
</feature>
<feature type="region of interest" description="Disordered" evidence="8">
    <location>
        <begin position="1170"/>
        <end position="1202"/>
    </location>
</feature>
<feature type="compositionally biased region" description="Basic and acidic residues" evidence="8">
    <location>
        <begin position="4470"/>
        <end position="4489"/>
    </location>
</feature>
<keyword evidence="2" id="KW-0479">Metal-binding</keyword>
<dbReference type="InterPro" id="IPR036443">
    <property type="entry name" value="Znf_RanBP2_sf"/>
</dbReference>
<feature type="region of interest" description="Disordered" evidence="8">
    <location>
        <begin position="4455"/>
        <end position="4494"/>
    </location>
</feature>
<keyword evidence="4" id="KW-0862">Zinc</keyword>
<name>A0A813DMA2_POLGL</name>
<feature type="region of interest" description="Disordered" evidence="8">
    <location>
        <begin position="2476"/>
        <end position="2496"/>
    </location>
</feature>
<feature type="compositionally biased region" description="Low complexity" evidence="8">
    <location>
        <begin position="204"/>
        <end position="217"/>
    </location>
</feature>
<feature type="compositionally biased region" description="Polar residues" evidence="8">
    <location>
        <begin position="4070"/>
        <end position="4096"/>
    </location>
</feature>
<feature type="region of interest" description="Disordered" evidence="8">
    <location>
        <begin position="4124"/>
        <end position="4147"/>
    </location>
</feature>
<dbReference type="GO" id="GO:0006355">
    <property type="term" value="P:regulation of DNA-templated transcription"/>
    <property type="evidence" value="ECO:0007669"/>
    <property type="project" value="InterPro"/>
</dbReference>
<dbReference type="PROSITE" id="PS50199">
    <property type="entry name" value="ZF_RANBP2_2"/>
    <property type="match status" value="12"/>
</dbReference>
<evidence type="ECO:0000256" key="7">
    <source>
        <dbReference type="PROSITE-ProRule" id="PRU00322"/>
    </source>
</evidence>
<feature type="domain" description="RanBP2-type" evidence="9">
    <location>
        <begin position="4151"/>
        <end position="4180"/>
    </location>
</feature>
<feature type="region of interest" description="Disordered" evidence="8">
    <location>
        <begin position="4064"/>
        <end position="4112"/>
    </location>
</feature>
<feature type="domain" description="RanBP2-type" evidence="9">
    <location>
        <begin position="313"/>
        <end position="342"/>
    </location>
</feature>
<dbReference type="PANTHER" id="PTHR23238">
    <property type="entry name" value="RNA BINDING PROTEIN"/>
    <property type="match status" value="1"/>
</dbReference>
<dbReference type="EMBL" id="CAJNNV010002151">
    <property type="protein sequence ID" value="CAE8586632.1"/>
    <property type="molecule type" value="Genomic_DNA"/>
</dbReference>
<organism evidence="10 11">
    <name type="scientific">Polarella glacialis</name>
    <name type="common">Dinoflagellate</name>
    <dbReference type="NCBI Taxonomy" id="89957"/>
    <lineage>
        <taxon>Eukaryota</taxon>
        <taxon>Sar</taxon>
        <taxon>Alveolata</taxon>
        <taxon>Dinophyceae</taxon>
        <taxon>Suessiales</taxon>
        <taxon>Suessiaceae</taxon>
        <taxon>Polarella</taxon>
    </lineage>
</organism>
<feature type="non-terminal residue" evidence="10">
    <location>
        <position position="1"/>
    </location>
</feature>
<dbReference type="SMART" id="SM00547">
    <property type="entry name" value="ZnF_RBZ"/>
    <property type="match status" value="12"/>
</dbReference>
<evidence type="ECO:0000256" key="8">
    <source>
        <dbReference type="SAM" id="MobiDB-lite"/>
    </source>
</evidence>
<feature type="compositionally biased region" description="Basic and acidic residues" evidence="8">
    <location>
        <begin position="177"/>
        <end position="192"/>
    </location>
</feature>
<dbReference type="Pfam" id="PF00641">
    <property type="entry name" value="Zn_ribbon_RanBP"/>
    <property type="match status" value="9"/>
</dbReference>
<evidence type="ECO:0000256" key="5">
    <source>
        <dbReference type="ARBA" id="ARBA00022884"/>
    </source>
</evidence>
<proteinExistence type="predicted"/>
<dbReference type="InterPro" id="IPR036691">
    <property type="entry name" value="Endo/exonu/phosph_ase_sf"/>
</dbReference>
<feature type="compositionally biased region" description="Low complexity" evidence="8">
    <location>
        <begin position="4097"/>
        <end position="4112"/>
    </location>
</feature>
<feature type="compositionally biased region" description="Low complexity" evidence="8">
    <location>
        <begin position="3992"/>
        <end position="4012"/>
    </location>
</feature>
<feature type="region of interest" description="Disordered" evidence="8">
    <location>
        <begin position="3803"/>
        <end position="3923"/>
    </location>
</feature>
<feature type="compositionally biased region" description="Acidic residues" evidence="8">
    <location>
        <begin position="3805"/>
        <end position="3814"/>
    </location>
</feature>
<feature type="domain" description="RanBP2-type" evidence="9">
    <location>
        <begin position="4225"/>
        <end position="4254"/>
    </location>
</feature>
<protein>
    <recommendedName>
        <fullName evidence="9">RanBP2-type domain-containing protein</fullName>
    </recommendedName>
</protein>
<comment type="subcellular location">
    <subcellularLocation>
        <location evidence="1">Nucleus</location>
    </subcellularLocation>
</comment>
<keyword evidence="5" id="KW-0694">RNA-binding</keyword>
<feature type="domain" description="RanBP2-type" evidence="9">
    <location>
        <begin position="80"/>
        <end position="109"/>
    </location>
</feature>
<keyword evidence="11" id="KW-1185">Reference proteome</keyword>
<dbReference type="Proteomes" id="UP000654075">
    <property type="component" value="Unassembled WGS sequence"/>
</dbReference>
<feature type="domain" description="RanBP2-type" evidence="9">
    <location>
        <begin position="4188"/>
        <end position="4217"/>
    </location>
</feature>
<evidence type="ECO:0000256" key="6">
    <source>
        <dbReference type="ARBA" id="ARBA00023242"/>
    </source>
</evidence>